<sequence>MRADWRWVAPWFDDDELCRRLGPLDEEWLEHVLAESEGVQLVITDVDGAPIGLAGCAWDSEGVAHAITDLAVCPWRRRVGLGRAILSAVLNWEEHPPARRWVAFVDPDNRAALEFFTAVGWHLDGLDDEMYQFSRDL</sequence>
<dbReference type="SUPFAM" id="SSF55729">
    <property type="entry name" value="Acyl-CoA N-acyltransferases (Nat)"/>
    <property type="match status" value="1"/>
</dbReference>
<dbReference type="KEGG" id="mne:D174_16260"/>
<dbReference type="Gene3D" id="3.40.630.30">
    <property type="match status" value="1"/>
</dbReference>
<dbReference type="CDD" id="cd04301">
    <property type="entry name" value="NAT_SF"/>
    <property type="match status" value="1"/>
</dbReference>
<dbReference type="AlphaFoldDB" id="V5XJF4"/>
<gene>
    <name evidence="2" type="ORF">D174_16260</name>
</gene>
<reference evidence="2 3" key="1">
    <citation type="journal article" date="2014" name="Genome Announc.">
        <title>Complete Genome Sequence of Sterol-Transforming Mycobacterium neoaurum Strain VKM Ac-1815D.</title>
        <authorList>
            <person name="Shtratnikova V.Y."/>
            <person name="Bragin E.Y."/>
            <person name="Dovbnya D.V."/>
            <person name="Pekov Y.A."/>
            <person name="Schelkunov M.I."/>
            <person name="Strizhov N."/>
            <person name="Ivashina T.V."/>
            <person name="Ashapkin V.V."/>
            <person name="Donova M.V."/>
        </authorList>
    </citation>
    <scope>NUCLEOTIDE SEQUENCE [LARGE SCALE GENOMIC DNA]</scope>
    <source>
        <strain evidence="2 3">VKM Ac-1815D</strain>
    </source>
</reference>
<dbReference type="InterPro" id="IPR016181">
    <property type="entry name" value="Acyl_CoA_acyltransferase"/>
</dbReference>
<dbReference type="InterPro" id="IPR000182">
    <property type="entry name" value="GNAT_dom"/>
</dbReference>
<evidence type="ECO:0000313" key="3">
    <source>
        <dbReference type="Proteomes" id="UP000018763"/>
    </source>
</evidence>
<feature type="domain" description="N-acetyltransferase" evidence="1">
    <location>
        <begin position="1"/>
        <end position="137"/>
    </location>
</feature>
<dbReference type="eggNOG" id="ENOG503326K">
    <property type="taxonomic scope" value="Bacteria"/>
</dbReference>
<keyword evidence="3" id="KW-1185">Reference proteome</keyword>
<dbReference type="EMBL" id="CP006936">
    <property type="protein sequence ID" value="AHC27971.1"/>
    <property type="molecule type" value="Genomic_DNA"/>
</dbReference>
<evidence type="ECO:0000313" key="2">
    <source>
        <dbReference type="EMBL" id="AHC27971.1"/>
    </source>
</evidence>
<organism evidence="2 3">
    <name type="scientific">Mycolicibacterium neoaurum VKM Ac-1815D</name>
    <dbReference type="NCBI Taxonomy" id="700508"/>
    <lineage>
        <taxon>Bacteria</taxon>
        <taxon>Bacillati</taxon>
        <taxon>Actinomycetota</taxon>
        <taxon>Actinomycetes</taxon>
        <taxon>Mycobacteriales</taxon>
        <taxon>Mycobacteriaceae</taxon>
        <taxon>Mycolicibacterium</taxon>
    </lineage>
</organism>
<dbReference type="Proteomes" id="UP000018763">
    <property type="component" value="Chromosome"/>
</dbReference>
<proteinExistence type="predicted"/>
<name>V5XJF4_MYCNE</name>
<evidence type="ECO:0000259" key="1">
    <source>
        <dbReference type="PROSITE" id="PS51186"/>
    </source>
</evidence>
<dbReference type="HOGENOM" id="CLU_142837_0_0_11"/>
<dbReference type="Pfam" id="PF00583">
    <property type="entry name" value="Acetyltransf_1"/>
    <property type="match status" value="1"/>
</dbReference>
<dbReference type="GO" id="GO:0016747">
    <property type="term" value="F:acyltransferase activity, transferring groups other than amino-acyl groups"/>
    <property type="evidence" value="ECO:0007669"/>
    <property type="project" value="InterPro"/>
</dbReference>
<accession>V5XJF4</accession>
<dbReference type="PROSITE" id="PS51186">
    <property type="entry name" value="GNAT"/>
    <property type="match status" value="1"/>
</dbReference>
<protein>
    <recommendedName>
        <fullName evidence="1">N-acetyltransferase domain-containing protein</fullName>
    </recommendedName>
</protein>